<dbReference type="PANTHER" id="PTHR30053">
    <property type="entry name" value="ELONGATION FACTOR P"/>
    <property type="match status" value="1"/>
</dbReference>
<dbReference type="InterPro" id="IPR013185">
    <property type="entry name" value="Transl_elong_KOW-like"/>
</dbReference>
<dbReference type="InterPro" id="IPR011768">
    <property type="entry name" value="Transl_elongation_fac_P"/>
</dbReference>
<feature type="domain" description="Elongation factor P C-terminal" evidence="9">
    <location>
        <begin position="130"/>
        <end position="185"/>
    </location>
</feature>
<evidence type="ECO:0000313" key="11">
    <source>
        <dbReference type="Proteomes" id="UP000229952"/>
    </source>
</evidence>
<dbReference type="Proteomes" id="UP000229952">
    <property type="component" value="Unassembled WGS sequence"/>
</dbReference>
<evidence type="ECO:0000256" key="2">
    <source>
        <dbReference type="ARBA" id="ARBA00004815"/>
    </source>
</evidence>
<dbReference type="SUPFAM" id="SSF50249">
    <property type="entry name" value="Nucleic acid-binding proteins"/>
    <property type="match status" value="1"/>
</dbReference>
<gene>
    <name evidence="7 10" type="primary">efp</name>
    <name evidence="10" type="ORF">COX35_00915</name>
</gene>
<dbReference type="Pfam" id="PF08207">
    <property type="entry name" value="EFP_N"/>
    <property type="match status" value="1"/>
</dbReference>
<dbReference type="EMBL" id="PCRQ01000019">
    <property type="protein sequence ID" value="PIP24390.1"/>
    <property type="molecule type" value="Genomic_DNA"/>
</dbReference>
<dbReference type="InterPro" id="IPR008991">
    <property type="entry name" value="Translation_prot_SH3-like_sf"/>
</dbReference>
<comment type="subcellular location">
    <subcellularLocation>
        <location evidence="1 7">Cytoplasm</location>
    </subcellularLocation>
</comment>
<keyword evidence="5 7" id="KW-0251">Elongation factor</keyword>
<evidence type="ECO:0000256" key="5">
    <source>
        <dbReference type="ARBA" id="ARBA00022768"/>
    </source>
</evidence>
<dbReference type="InterPro" id="IPR014722">
    <property type="entry name" value="Rib_uL2_dom2"/>
</dbReference>
<comment type="function">
    <text evidence="7">Involved in peptide bond synthesis. Stimulates efficient translation and peptide-bond synthesis on native or reconstituted 70S ribosomes in vitro. Probably functions indirectly by altering the affinity of the ribosome for aminoacyl-tRNA, thus increasing their reactivity as acceptors for peptidyl transferase.</text>
</comment>
<dbReference type="NCBIfam" id="NF001810">
    <property type="entry name" value="PRK00529.1"/>
    <property type="match status" value="1"/>
</dbReference>
<dbReference type="AlphaFoldDB" id="A0A2G9YYT2"/>
<dbReference type="Gene3D" id="2.30.30.30">
    <property type="match status" value="1"/>
</dbReference>
<dbReference type="GO" id="GO:0003746">
    <property type="term" value="F:translation elongation factor activity"/>
    <property type="evidence" value="ECO:0007669"/>
    <property type="project" value="UniProtKB-UniRule"/>
</dbReference>
<keyword evidence="6 7" id="KW-0648">Protein biosynthesis</keyword>
<evidence type="ECO:0000256" key="7">
    <source>
        <dbReference type="HAMAP-Rule" id="MF_00141"/>
    </source>
</evidence>
<accession>A0A2G9YYT2</accession>
<dbReference type="InterPro" id="IPR012340">
    <property type="entry name" value="NA-bd_OB-fold"/>
</dbReference>
<dbReference type="InterPro" id="IPR013852">
    <property type="entry name" value="Transl_elong_P/YeiP_CS"/>
</dbReference>
<dbReference type="PANTHER" id="PTHR30053:SF12">
    <property type="entry name" value="ELONGATION FACTOR P (EF-P) FAMILY PROTEIN"/>
    <property type="match status" value="1"/>
</dbReference>
<dbReference type="UniPathway" id="UPA00345"/>
<reference evidence="10 11" key="1">
    <citation type="submission" date="2017-09" db="EMBL/GenBank/DDBJ databases">
        <title>Depth-based differentiation of microbial function through sediment-hosted aquifers and enrichment of novel symbionts in the deep terrestrial subsurface.</title>
        <authorList>
            <person name="Probst A.J."/>
            <person name="Ladd B."/>
            <person name="Jarett J.K."/>
            <person name="Geller-Mcgrath D.E."/>
            <person name="Sieber C.M."/>
            <person name="Emerson J.B."/>
            <person name="Anantharaman K."/>
            <person name="Thomas B.C."/>
            <person name="Malmstrom R."/>
            <person name="Stieglmeier M."/>
            <person name="Klingl A."/>
            <person name="Woyke T."/>
            <person name="Ryan C.M."/>
            <person name="Banfield J.F."/>
        </authorList>
    </citation>
    <scope>NUCLEOTIDE SEQUENCE [LARGE SCALE GENOMIC DNA]</scope>
    <source>
        <strain evidence="10">CG23_combo_of_CG06-09_8_20_14_all_37_18</strain>
    </source>
</reference>
<dbReference type="SMART" id="SM00841">
    <property type="entry name" value="Elong-fact-P_C"/>
    <property type="match status" value="1"/>
</dbReference>
<sequence length="187" mass="20980">MISTSDFQKGIIINFESQSWLIVDFQFAHPGKGAAFVKTKLKNLITGNMVEKTFKSGEEFGEAKTEIIKAKFLYSHRNRFFFCKEKESSFRFDVPKETIGSAFSFLKVNQIVDAILLDEKIINISLPIKVFLKVIEAPPSFKGNTAQGGTKTATLETGAQINVPLFVETGDVIEVNTEKGEYVRRVE</sequence>
<keyword evidence="4 7" id="KW-0963">Cytoplasm</keyword>
<comment type="caution">
    <text evidence="10">The sequence shown here is derived from an EMBL/GenBank/DDBJ whole genome shotgun (WGS) entry which is preliminary data.</text>
</comment>
<dbReference type="FunFam" id="2.40.50.140:FF:000004">
    <property type="entry name" value="Elongation factor P"/>
    <property type="match status" value="1"/>
</dbReference>
<dbReference type="GO" id="GO:0043043">
    <property type="term" value="P:peptide biosynthetic process"/>
    <property type="evidence" value="ECO:0007669"/>
    <property type="project" value="InterPro"/>
</dbReference>
<dbReference type="HAMAP" id="MF_00141">
    <property type="entry name" value="EF_P"/>
    <property type="match status" value="1"/>
</dbReference>
<evidence type="ECO:0000259" key="9">
    <source>
        <dbReference type="SMART" id="SM00841"/>
    </source>
</evidence>
<dbReference type="Gene3D" id="2.40.50.140">
    <property type="entry name" value="Nucleic acid-binding proteins"/>
    <property type="match status" value="2"/>
</dbReference>
<dbReference type="FunFam" id="2.30.30.30:FF:000003">
    <property type="entry name" value="Elongation factor P"/>
    <property type="match status" value="1"/>
</dbReference>
<comment type="similarity">
    <text evidence="3 7">Belongs to the elongation factor P family.</text>
</comment>
<evidence type="ECO:0000313" key="10">
    <source>
        <dbReference type="EMBL" id="PIP24390.1"/>
    </source>
</evidence>
<dbReference type="PIRSF" id="PIRSF005901">
    <property type="entry name" value="EF-P"/>
    <property type="match status" value="1"/>
</dbReference>
<proteinExistence type="inferred from homology"/>
<dbReference type="CDD" id="cd05794">
    <property type="entry name" value="S1_EF-P_repeat_2"/>
    <property type="match status" value="1"/>
</dbReference>
<evidence type="ECO:0000256" key="6">
    <source>
        <dbReference type="ARBA" id="ARBA00022917"/>
    </source>
</evidence>
<name>A0A2G9YYT2_9BACT</name>
<comment type="pathway">
    <text evidence="2 7">Protein biosynthesis; polypeptide chain elongation.</text>
</comment>
<dbReference type="SUPFAM" id="SSF50104">
    <property type="entry name" value="Translation proteins SH3-like domain"/>
    <property type="match status" value="1"/>
</dbReference>
<dbReference type="InterPro" id="IPR015365">
    <property type="entry name" value="Elong-fact-P_C"/>
</dbReference>
<evidence type="ECO:0000256" key="3">
    <source>
        <dbReference type="ARBA" id="ARBA00009479"/>
    </source>
</evidence>
<evidence type="ECO:0000256" key="1">
    <source>
        <dbReference type="ARBA" id="ARBA00004496"/>
    </source>
</evidence>
<protein>
    <recommendedName>
        <fullName evidence="7 8">Elongation factor P</fullName>
        <shortName evidence="7">EF-P</shortName>
    </recommendedName>
</protein>
<dbReference type="NCBIfam" id="TIGR00038">
    <property type="entry name" value="efp"/>
    <property type="match status" value="1"/>
</dbReference>
<evidence type="ECO:0000256" key="8">
    <source>
        <dbReference type="NCBIfam" id="TIGR00038"/>
    </source>
</evidence>
<dbReference type="Pfam" id="PF09285">
    <property type="entry name" value="Elong-fact-P_C"/>
    <property type="match status" value="1"/>
</dbReference>
<dbReference type="PROSITE" id="PS01275">
    <property type="entry name" value="EFP"/>
    <property type="match status" value="1"/>
</dbReference>
<dbReference type="GO" id="GO:0005829">
    <property type="term" value="C:cytosol"/>
    <property type="evidence" value="ECO:0007669"/>
    <property type="project" value="UniProtKB-ARBA"/>
</dbReference>
<evidence type="ECO:0000256" key="4">
    <source>
        <dbReference type="ARBA" id="ARBA00022490"/>
    </source>
</evidence>
<organism evidence="10 11">
    <name type="scientific">Candidatus Nealsonbacteria bacterium CG23_combo_of_CG06-09_8_20_14_all_37_18</name>
    <dbReference type="NCBI Taxonomy" id="1974720"/>
    <lineage>
        <taxon>Bacteria</taxon>
        <taxon>Candidatus Nealsoniibacteriota</taxon>
    </lineage>
</organism>
<dbReference type="InterPro" id="IPR020599">
    <property type="entry name" value="Transl_elong_fac_P/YeiP"/>
</dbReference>